<dbReference type="InterPro" id="IPR036938">
    <property type="entry name" value="PAP2/HPO_sf"/>
</dbReference>
<feature type="transmembrane region" description="Helical" evidence="1">
    <location>
        <begin position="59"/>
        <end position="80"/>
    </location>
</feature>
<feature type="transmembrane region" description="Helical" evidence="1">
    <location>
        <begin position="157"/>
        <end position="178"/>
    </location>
</feature>
<evidence type="ECO:0000313" key="4">
    <source>
        <dbReference type="Proteomes" id="UP000268908"/>
    </source>
</evidence>
<keyword evidence="1" id="KW-0812">Transmembrane</keyword>
<dbReference type="SMART" id="SM00014">
    <property type="entry name" value="acidPPc"/>
    <property type="match status" value="1"/>
</dbReference>
<gene>
    <name evidence="3" type="ORF">DFR35_0759</name>
</gene>
<dbReference type="InterPro" id="IPR000326">
    <property type="entry name" value="PAP2/HPO"/>
</dbReference>
<dbReference type="PANTHER" id="PTHR14969:SF13">
    <property type="entry name" value="AT30094P"/>
    <property type="match status" value="1"/>
</dbReference>
<dbReference type="SUPFAM" id="SSF48317">
    <property type="entry name" value="Acid phosphatase/Vanadium-dependent haloperoxidase"/>
    <property type="match status" value="1"/>
</dbReference>
<dbReference type="RefSeq" id="WP_121240123.1">
    <property type="nucleotide sequence ID" value="NZ_BHVV01000001.1"/>
</dbReference>
<keyword evidence="4" id="KW-1185">Reference proteome</keyword>
<evidence type="ECO:0000313" key="3">
    <source>
        <dbReference type="EMBL" id="RLJ68205.1"/>
    </source>
</evidence>
<sequence>MIAWIEGIDAGLLGWLATQRTPLLDGFFAAVTWAGSLWLIAPASLALAWLAWRHGQRTAALLLGLGPLAASLASWALKLACDRTRPDTFPPLIPLPADASFPSGHTVQATAFALTLLLALHASGREVTVAMAAVALGYVALIGLSRLYLQVHYPSDVVAGMVVGVVGVVGVLAVHALIAPRSARLFQ</sequence>
<dbReference type="PANTHER" id="PTHR14969">
    <property type="entry name" value="SPHINGOSINE-1-PHOSPHATE PHOSPHOHYDROLASE"/>
    <property type="match status" value="1"/>
</dbReference>
<name>A0A497XLM1_9PROT</name>
<feature type="transmembrane region" description="Helical" evidence="1">
    <location>
        <begin position="100"/>
        <end position="120"/>
    </location>
</feature>
<feature type="domain" description="Phosphatidic acid phosphatase type 2/haloperoxidase" evidence="2">
    <location>
        <begin position="60"/>
        <end position="172"/>
    </location>
</feature>
<keyword evidence="1" id="KW-0472">Membrane</keyword>
<dbReference type="Gene3D" id="1.20.144.10">
    <property type="entry name" value="Phosphatidic acid phosphatase type 2/haloperoxidase"/>
    <property type="match status" value="1"/>
</dbReference>
<dbReference type="Proteomes" id="UP000268908">
    <property type="component" value="Unassembled WGS sequence"/>
</dbReference>
<dbReference type="OrthoDB" id="9801622at2"/>
<reference evidence="3 4" key="1">
    <citation type="submission" date="2018-10" db="EMBL/GenBank/DDBJ databases">
        <title>Genomic Encyclopedia of Type Strains, Phase IV (KMG-IV): sequencing the most valuable type-strain genomes for metagenomic binning, comparative biology and taxonomic classification.</title>
        <authorList>
            <person name="Goeker M."/>
        </authorList>
    </citation>
    <scope>NUCLEOTIDE SEQUENCE [LARGE SCALE GENOMIC DNA]</scope>
    <source>
        <strain evidence="3 4">DSM 26916</strain>
    </source>
</reference>
<proteinExistence type="predicted"/>
<feature type="transmembrane region" description="Helical" evidence="1">
    <location>
        <begin position="127"/>
        <end position="145"/>
    </location>
</feature>
<evidence type="ECO:0000256" key="1">
    <source>
        <dbReference type="SAM" id="Phobius"/>
    </source>
</evidence>
<accession>A0A497XLM1</accession>
<feature type="transmembrane region" description="Helical" evidence="1">
    <location>
        <begin position="27"/>
        <end position="52"/>
    </location>
</feature>
<evidence type="ECO:0000259" key="2">
    <source>
        <dbReference type="SMART" id="SM00014"/>
    </source>
</evidence>
<dbReference type="AlphaFoldDB" id="A0A497XLM1"/>
<dbReference type="EMBL" id="RCCI01000004">
    <property type="protein sequence ID" value="RLJ68205.1"/>
    <property type="molecule type" value="Genomic_DNA"/>
</dbReference>
<comment type="caution">
    <text evidence="3">The sequence shown here is derived from an EMBL/GenBank/DDBJ whole genome shotgun (WGS) entry which is preliminary data.</text>
</comment>
<keyword evidence="1" id="KW-1133">Transmembrane helix</keyword>
<protein>
    <submittedName>
        <fullName evidence="3">Undecaprenyl-diphosphatase</fullName>
    </submittedName>
</protein>
<dbReference type="Pfam" id="PF01569">
    <property type="entry name" value="PAP2"/>
    <property type="match status" value="1"/>
</dbReference>
<organism evidence="3 4">
    <name type="scientific">Sulfurisoma sediminicola</name>
    <dbReference type="NCBI Taxonomy" id="1381557"/>
    <lineage>
        <taxon>Bacteria</taxon>
        <taxon>Pseudomonadati</taxon>
        <taxon>Pseudomonadota</taxon>
        <taxon>Betaproteobacteria</taxon>
        <taxon>Nitrosomonadales</taxon>
        <taxon>Sterolibacteriaceae</taxon>
        <taxon>Sulfurisoma</taxon>
    </lineage>
</organism>